<accession>A0ABY1KE62</accession>
<proteinExistence type="predicted"/>
<dbReference type="RefSeq" id="WP_068579785.1">
    <property type="nucleotide sequence ID" value="NZ_FTNK01000036.1"/>
</dbReference>
<gene>
    <name evidence="1" type="ORF">SAMN05421578_13613</name>
</gene>
<keyword evidence="2" id="KW-1185">Reference proteome</keyword>
<reference evidence="1 2" key="1">
    <citation type="submission" date="2017-01" db="EMBL/GenBank/DDBJ databases">
        <authorList>
            <person name="Varghese N."/>
            <person name="Submissions S."/>
        </authorList>
    </citation>
    <scope>NUCLEOTIDE SEQUENCE [LARGE SCALE GENOMIC DNA]</scope>
    <source>
        <strain evidence="1 2">ATCC 23464</strain>
    </source>
</reference>
<dbReference type="Proteomes" id="UP000186666">
    <property type="component" value="Unassembled WGS sequence"/>
</dbReference>
<organism evidence="1 2">
    <name type="scientific">Paenibacillus macquariensis</name>
    <dbReference type="NCBI Taxonomy" id="948756"/>
    <lineage>
        <taxon>Bacteria</taxon>
        <taxon>Bacillati</taxon>
        <taxon>Bacillota</taxon>
        <taxon>Bacilli</taxon>
        <taxon>Bacillales</taxon>
        <taxon>Paenibacillaceae</taxon>
        <taxon>Paenibacillus</taxon>
    </lineage>
</organism>
<name>A0ABY1KE62_9BACL</name>
<sequence>MTTGIPFNLIGRPANKNVPDVNLTLGASISDGFVKLYLISSELAANAADRRVLIRLNRVNNSYKSYVIMTGDEKWRGMDTNGFSIGRNGSSLDRNFSLELLRQIFRNRKNYQKVAFIDEDGDRILGYEAHGALNNKSTTC</sequence>
<dbReference type="EMBL" id="FTNK01000036">
    <property type="protein sequence ID" value="SIR69918.1"/>
    <property type="molecule type" value="Genomic_DNA"/>
</dbReference>
<evidence type="ECO:0000313" key="2">
    <source>
        <dbReference type="Proteomes" id="UP000186666"/>
    </source>
</evidence>
<protein>
    <submittedName>
        <fullName evidence="1">Uncharacterized protein</fullName>
    </submittedName>
</protein>
<comment type="caution">
    <text evidence="1">The sequence shown here is derived from an EMBL/GenBank/DDBJ whole genome shotgun (WGS) entry which is preliminary data.</text>
</comment>
<evidence type="ECO:0000313" key="1">
    <source>
        <dbReference type="EMBL" id="SIR69918.1"/>
    </source>
</evidence>